<evidence type="ECO:0000256" key="11">
    <source>
        <dbReference type="ARBA" id="ARBA00022908"/>
    </source>
</evidence>
<evidence type="ECO:0000256" key="18">
    <source>
        <dbReference type="SAM" id="MobiDB-lite"/>
    </source>
</evidence>
<feature type="domain" description="CCHC-type" evidence="19">
    <location>
        <begin position="232"/>
        <end position="247"/>
    </location>
</feature>
<keyword evidence="3" id="KW-0808">Transferase</keyword>
<comment type="caution">
    <text evidence="21">The sequence shown here is derived from an EMBL/GenBank/DDBJ whole genome shotgun (WGS) entry which is preliminary data.</text>
</comment>
<evidence type="ECO:0000256" key="9">
    <source>
        <dbReference type="ARBA" id="ARBA00022801"/>
    </source>
</evidence>
<dbReference type="Gene3D" id="3.30.420.10">
    <property type="entry name" value="Ribonuclease H-like superfamily/Ribonuclease H"/>
    <property type="match status" value="1"/>
</dbReference>
<feature type="compositionally biased region" description="Polar residues" evidence="18">
    <location>
        <begin position="177"/>
        <end position="187"/>
    </location>
</feature>
<dbReference type="GO" id="GO:0003964">
    <property type="term" value="F:RNA-directed DNA polymerase activity"/>
    <property type="evidence" value="ECO:0007669"/>
    <property type="project" value="UniProtKB-KW"/>
</dbReference>
<evidence type="ECO:0000256" key="12">
    <source>
        <dbReference type="ARBA" id="ARBA00022918"/>
    </source>
</evidence>
<evidence type="ECO:0000313" key="21">
    <source>
        <dbReference type="EMBL" id="GJU01553.1"/>
    </source>
</evidence>
<dbReference type="Proteomes" id="UP001151760">
    <property type="component" value="Unassembled WGS sequence"/>
</dbReference>
<keyword evidence="12 21" id="KW-0695">RNA-directed DNA polymerase</keyword>
<reference evidence="21" key="1">
    <citation type="journal article" date="2022" name="Int. J. Mol. Sci.">
        <title>Draft Genome of Tanacetum Coccineum: Genomic Comparison of Closely Related Tanacetum-Family Plants.</title>
        <authorList>
            <person name="Yamashiro T."/>
            <person name="Shiraishi A."/>
            <person name="Nakayama K."/>
            <person name="Satake H."/>
        </authorList>
    </citation>
    <scope>NUCLEOTIDE SEQUENCE</scope>
</reference>
<keyword evidence="6" id="KW-0479">Metal-binding</keyword>
<organism evidence="21 22">
    <name type="scientific">Tanacetum coccineum</name>
    <dbReference type="NCBI Taxonomy" id="301880"/>
    <lineage>
        <taxon>Eukaryota</taxon>
        <taxon>Viridiplantae</taxon>
        <taxon>Streptophyta</taxon>
        <taxon>Embryophyta</taxon>
        <taxon>Tracheophyta</taxon>
        <taxon>Spermatophyta</taxon>
        <taxon>Magnoliopsida</taxon>
        <taxon>eudicotyledons</taxon>
        <taxon>Gunneridae</taxon>
        <taxon>Pentapetalae</taxon>
        <taxon>asterids</taxon>
        <taxon>campanulids</taxon>
        <taxon>Asterales</taxon>
        <taxon>Asteraceae</taxon>
        <taxon>Asteroideae</taxon>
        <taxon>Anthemideae</taxon>
        <taxon>Anthemidinae</taxon>
        <taxon>Tanacetum</taxon>
    </lineage>
</organism>
<feature type="coiled-coil region" evidence="17">
    <location>
        <begin position="1208"/>
        <end position="1235"/>
    </location>
</feature>
<keyword evidence="8" id="KW-0255">Endonuclease</keyword>
<gene>
    <name evidence="21" type="ORF">Tco_1111891</name>
</gene>
<keyword evidence="16" id="KW-0862">Zinc</keyword>
<evidence type="ECO:0000256" key="13">
    <source>
        <dbReference type="ARBA" id="ARBA00022932"/>
    </source>
</evidence>
<dbReference type="Gene3D" id="3.30.70.270">
    <property type="match status" value="2"/>
</dbReference>
<dbReference type="EC" id="2.7.7.49" evidence="1"/>
<evidence type="ECO:0000256" key="15">
    <source>
        <dbReference type="ARBA" id="ARBA00023172"/>
    </source>
</evidence>
<name>A0ABQ5IN02_9ASTR</name>
<proteinExistence type="predicted"/>
<dbReference type="CDD" id="cd09274">
    <property type="entry name" value="RNase_HI_RT_Ty3"/>
    <property type="match status" value="1"/>
</dbReference>
<keyword evidence="15" id="KW-0233">DNA recombination</keyword>
<dbReference type="SMART" id="SM00343">
    <property type="entry name" value="ZnF_C2HC"/>
    <property type="match status" value="1"/>
</dbReference>
<dbReference type="InterPro" id="IPR001584">
    <property type="entry name" value="Integrase_cat-core"/>
</dbReference>
<dbReference type="InterPro" id="IPR036875">
    <property type="entry name" value="Znf_CCHC_sf"/>
</dbReference>
<keyword evidence="7" id="KW-0064">Aspartyl protease</keyword>
<dbReference type="InterPro" id="IPR021109">
    <property type="entry name" value="Peptidase_aspartic_dom_sf"/>
</dbReference>
<dbReference type="Gene3D" id="4.10.60.10">
    <property type="entry name" value="Zinc finger, CCHC-type"/>
    <property type="match status" value="1"/>
</dbReference>
<dbReference type="Pfam" id="PF00098">
    <property type="entry name" value="zf-CCHC"/>
    <property type="match status" value="1"/>
</dbReference>
<keyword evidence="9" id="KW-0378">Hydrolase</keyword>
<protein>
    <recommendedName>
        <fullName evidence="1">RNA-directed DNA polymerase</fullName>
        <ecNumber evidence="1">2.7.7.49</ecNumber>
    </recommendedName>
</protein>
<keyword evidence="2" id="KW-0645">Protease</keyword>
<dbReference type="Gene3D" id="2.40.70.10">
    <property type="entry name" value="Acid Proteases"/>
    <property type="match status" value="1"/>
</dbReference>
<dbReference type="PROSITE" id="PS50994">
    <property type="entry name" value="INTEGRASE"/>
    <property type="match status" value="1"/>
</dbReference>
<evidence type="ECO:0000256" key="17">
    <source>
        <dbReference type="SAM" id="Coils"/>
    </source>
</evidence>
<feature type="region of interest" description="Disordered" evidence="18">
    <location>
        <begin position="168"/>
        <end position="209"/>
    </location>
</feature>
<feature type="region of interest" description="Disordered" evidence="18">
    <location>
        <begin position="26"/>
        <end position="47"/>
    </location>
</feature>
<evidence type="ECO:0000256" key="3">
    <source>
        <dbReference type="ARBA" id="ARBA00022679"/>
    </source>
</evidence>
<dbReference type="PROSITE" id="PS50158">
    <property type="entry name" value="ZF_CCHC"/>
    <property type="match status" value="1"/>
</dbReference>
<keyword evidence="22" id="KW-1185">Reference proteome</keyword>
<dbReference type="SUPFAM" id="SSF57756">
    <property type="entry name" value="Retrovirus zinc finger-like domains"/>
    <property type="match status" value="1"/>
</dbReference>
<evidence type="ECO:0000256" key="2">
    <source>
        <dbReference type="ARBA" id="ARBA00022670"/>
    </source>
</evidence>
<evidence type="ECO:0000256" key="16">
    <source>
        <dbReference type="PROSITE-ProRule" id="PRU00047"/>
    </source>
</evidence>
<sequence>MPVTRQGTNVAMTPESIQAMIDRAIQRNSTQDDRSQSSGGGIRRPVQPARVCSYPDFMKCQPLNFKGTEGVVGLSHWLEKMESLFHISGCAVRGNDVAAYTQRFQELALMCTKFLADKTAKIDKYIGGLPDNIHGNVMSARPKTLDFTIELANDLMDQKLCTYAERQNENKRKADGSSRNNHQQPYKKQNVARAYTAGPGGKKRYGHATTDCRVNTNNNNNNNNKNQKVGACYECGNTGHIRRDCPKLKNRRNGNGNGLAQGRAYALGGRDASPDSNVIMGTFLLNNRYAKILFDTGADRSFVSNTFSALINITPTTLENHYDVELANRKIIRVNTIIRGCTLNFMNHPFNIDLMLVPLGSFDVIVGMDWLTKYHGVIICDEKIVRVPFGKETLIFQGDGSNPRKESRLNIISCSKVQEYLSKGCDVFLAHITTKEAKDKSEEKRLEDVPIVRDFLEVFPEDLSGYHQLRVREEDIPNTMFRTRYGHYEFQVMPFGLTNAPAVFMDLINRIPKVQFLRHVIDSKSIHVDPAKIESINDWASPKSATEIRQFLGLVSYYRRFIEGFSKIAKSMTKLTQKNVKFDWGEKEEAAFQLIKQKLCSTPILALPKGLENFIIHEKNYTTHDLELGVVVFALKMWRHYLYGARCTIFTDHNSLQHILDQKELNMRQRRWLELLSDYDCDIRYHPGKANVVADALSRKERSWLPCYSDLRTLVMHQSHKSKYSIHPGLDKMYQDLKQLYWWPNMKVNIVTYVSKCLTCAKVKAEHQKPSGLLVQSEIPEWKWEKITMDFVTKLPKTANGYDTIWVIVDRLTKSAHFLPMRENDPMKKLMKLYMKEVVTRHGVPVSIISDRDGRFTSLFWQALHKALGTRLDMSTAYHPETDGQSERTIQTLEDMLRACVLDFGKNWDRHLPLVEFSYNNSYHTNIKAAPFEALYGRKCRSPVCWAEVGDAQLTGPAIIHETTKKIVQIKSRIQAARDRQKSYANIRRKPMAFQVGDKVMLKVSPWKGVVRIGKWGKLNPRYVGPFKVIERVKTVAYKLELPQQLSRVHNTFHVSNLKKCLSDKSLVIPLEELRVDDKLHFVEEPVEVMDREIKQLKRSRIPIIKVRWNSKRGPEFTWECEDQFKPNNTPGTSYSAVAHFGGVTITTIISISQPEPSVPQREGKGITTDEQLEYPPKLVKASSAVRPDPDAPVLVPYTKNGKLFYLNEEQIQAHMDKEDQIKKAEEEAKRHAMTKTEVIKIVQEEAEKTGIDPKKVISAKAGEKFKKAQDAEMQVHRRQHIKKVKRLTELNKKRADQYKWTIFNRLKPEPITDVKIHLNFKPPVLTVYRNNDKRNFVVHNPFKFADFELTELDELGPIIKKKKNSIVKDLMQSFSKRYERLKKIPEELEIQSAHPAPVPEQALSQASGRKRKHMELKLKIKVLGFKCNRSLPEGVPFVKNMVIEELEYEIFFTNVFGDQAFQRWNDIRKVEVDSLMSYLVMTSMIKTPENARFDLKLKKLITDVTPPKIQQRSGIPLGVLLHNTQQ</sequence>
<dbReference type="Gene3D" id="1.10.340.70">
    <property type="match status" value="1"/>
</dbReference>
<evidence type="ECO:0000256" key="1">
    <source>
        <dbReference type="ARBA" id="ARBA00012493"/>
    </source>
</evidence>
<dbReference type="SUPFAM" id="SSF53098">
    <property type="entry name" value="Ribonuclease H-like"/>
    <property type="match status" value="1"/>
</dbReference>
<keyword evidence="17" id="KW-0175">Coiled coil</keyword>
<evidence type="ECO:0000256" key="4">
    <source>
        <dbReference type="ARBA" id="ARBA00022695"/>
    </source>
</evidence>
<dbReference type="InterPro" id="IPR043502">
    <property type="entry name" value="DNA/RNA_pol_sf"/>
</dbReference>
<dbReference type="InterPro" id="IPR012337">
    <property type="entry name" value="RNaseH-like_sf"/>
</dbReference>
<keyword evidence="16" id="KW-0863">Zinc-finger</keyword>
<keyword evidence="4" id="KW-0548">Nucleotidyltransferase</keyword>
<evidence type="ECO:0000256" key="5">
    <source>
        <dbReference type="ARBA" id="ARBA00022722"/>
    </source>
</evidence>
<evidence type="ECO:0000313" key="22">
    <source>
        <dbReference type="Proteomes" id="UP001151760"/>
    </source>
</evidence>
<keyword evidence="5" id="KW-0540">Nuclease</keyword>
<dbReference type="InterPro" id="IPR056924">
    <property type="entry name" value="SH3_Tf2-1"/>
</dbReference>
<evidence type="ECO:0000256" key="6">
    <source>
        <dbReference type="ARBA" id="ARBA00022723"/>
    </source>
</evidence>
<dbReference type="InterPro" id="IPR043128">
    <property type="entry name" value="Rev_trsase/Diguanyl_cyclase"/>
</dbReference>
<dbReference type="CDD" id="cd00303">
    <property type="entry name" value="retropepsin_like"/>
    <property type="match status" value="1"/>
</dbReference>
<feature type="domain" description="Integrase catalytic" evidence="20">
    <location>
        <begin position="776"/>
        <end position="939"/>
    </location>
</feature>
<evidence type="ECO:0000256" key="7">
    <source>
        <dbReference type="ARBA" id="ARBA00022750"/>
    </source>
</evidence>
<dbReference type="InterPro" id="IPR041588">
    <property type="entry name" value="Integrase_H2C2"/>
</dbReference>
<dbReference type="PANTHER" id="PTHR37984">
    <property type="entry name" value="PROTEIN CBG26694"/>
    <property type="match status" value="1"/>
</dbReference>
<dbReference type="PANTHER" id="PTHR37984:SF5">
    <property type="entry name" value="PROTEIN NYNRIN-LIKE"/>
    <property type="match status" value="1"/>
</dbReference>
<evidence type="ECO:0000256" key="8">
    <source>
        <dbReference type="ARBA" id="ARBA00022759"/>
    </source>
</evidence>
<dbReference type="InterPro" id="IPR001878">
    <property type="entry name" value="Znf_CCHC"/>
</dbReference>
<dbReference type="SUPFAM" id="SSF50630">
    <property type="entry name" value="Acid proteases"/>
    <property type="match status" value="1"/>
</dbReference>
<dbReference type="InterPro" id="IPR050951">
    <property type="entry name" value="Retrovirus_Pol_polyprotein"/>
</dbReference>
<dbReference type="Pfam" id="PF24626">
    <property type="entry name" value="SH3_Tf2-1"/>
    <property type="match status" value="1"/>
</dbReference>
<evidence type="ECO:0000256" key="10">
    <source>
        <dbReference type="ARBA" id="ARBA00022842"/>
    </source>
</evidence>
<dbReference type="Pfam" id="PF17917">
    <property type="entry name" value="RT_RNaseH"/>
    <property type="match status" value="1"/>
</dbReference>
<dbReference type="Pfam" id="PF08284">
    <property type="entry name" value="RVP_2"/>
    <property type="match status" value="1"/>
</dbReference>
<accession>A0ABQ5IN02</accession>
<evidence type="ECO:0000256" key="14">
    <source>
        <dbReference type="ARBA" id="ARBA00023125"/>
    </source>
</evidence>
<dbReference type="InterPro" id="IPR041373">
    <property type="entry name" value="RT_RNaseH"/>
</dbReference>
<evidence type="ECO:0000259" key="20">
    <source>
        <dbReference type="PROSITE" id="PS50994"/>
    </source>
</evidence>
<keyword evidence="11" id="KW-0229">DNA integration</keyword>
<dbReference type="Gene3D" id="3.10.10.10">
    <property type="entry name" value="HIV Type 1 Reverse Transcriptase, subunit A, domain 1"/>
    <property type="match status" value="1"/>
</dbReference>
<reference evidence="21" key="2">
    <citation type="submission" date="2022-01" db="EMBL/GenBank/DDBJ databases">
        <authorList>
            <person name="Yamashiro T."/>
            <person name="Shiraishi A."/>
            <person name="Satake H."/>
            <person name="Nakayama K."/>
        </authorList>
    </citation>
    <scope>NUCLEOTIDE SEQUENCE</scope>
</reference>
<dbReference type="InterPro" id="IPR036397">
    <property type="entry name" value="RNaseH_sf"/>
</dbReference>
<keyword evidence="10" id="KW-0460">Magnesium</keyword>
<dbReference type="EMBL" id="BQNB010020975">
    <property type="protein sequence ID" value="GJU01553.1"/>
    <property type="molecule type" value="Genomic_DNA"/>
</dbReference>
<keyword evidence="13" id="KW-0239">DNA-directed DNA polymerase</keyword>
<keyword evidence="14" id="KW-0238">DNA-binding</keyword>
<dbReference type="SUPFAM" id="SSF56672">
    <property type="entry name" value="DNA/RNA polymerases"/>
    <property type="match status" value="1"/>
</dbReference>
<evidence type="ECO:0000259" key="19">
    <source>
        <dbReference type="PROSITE" id="PS50158"/>
    </source>
</evidence>
<dbReference type="Pfam" id="PF17921">
    <property type="entry name" value="Integrase_H2C2"/>
    <property type="match status" value="1"/>
</dbReference>